<keyword evidence="2" id="KW-1185">Reference proteome</keyword>
<organism evidence="1 2">
    <name type="scientific">Ralstonia phage RP12</name>
    <dbReference type="NCBI Taxonomy" id="1923889"/>
    <lineage>
        <taxon>Viruses</taxon>
        <taxon>Duplodnaviria</taxon>
        <taxon>Heunggongvirae</taxon>
        <taxon>Uroviricota</taxon>
        <taxon>Caudoviricetes</taxon>
        <taxon>Chimalliviridae</taxon>
        <taxon>Ripduovirus</taxon>
        <taxon>Ripduovirus RP12</taxon>
    </lineage>
</organism>
<protein>
    <submittedName>
        <fullName evidence="1">Uncharacterized protein</fullName>
    </submittedName>
</protein>
<proteinExistence type="predicted"/>
<dbReference type="GeneID" id="40074515"/>
<name>A0A1L7N1E8_9CAUD</name>
<dbReference type="RefSeq" id="YP_009598813.1">
    <property type="nucleotide sequence ID" value="NC_041911.1"/>
</dbReference>
<sequence>MNTHPDANTNPDIVSVEAFLQAIEKEHENAARAMHHLRAAPAGLEERRGLIRYRFQAAINNCFQYFDRNVRSPSYLLCVPWLLANHQFFGRNTVLRVIISDEASPERQNIAEEFERNLVNKNLQHTSAPSIQDLASMIAAIDDTPKHTLGECYWLFELCQWLKCTHAPFSEHLKAAVAGANVTEIDFTKELDLSDPKHQLLNGSANDQYHMLVVLLGALH</sequence>
<dbReference type="KEGG" id="vg:40074515"/>
<reference evidence="1 2" key="1">
    <citation type="submission" date="2016-12" db="EMBL/GenBank/DDBJ databases">
        <title>Characterization of two jumbo phages RP12 and RP31 infecting the phytopathogen Ralstonia solanacearum.</title>
        <authorList>
            <person name="Kawasaki T."/>
            <person name="Yoshikawa G."/>
            <person name="Ogata H."/>
            <person name="Yamada T."/>
        </authorList>
    </citation>
    <scope>NUCLEOTIDE SEQUENCE [LARGE SCALE GENOMIC DNA]</scope>
    <source>
        <strain evidence="1 2">RP12</strain>
    </source>
</reference>
<accession>A0A1L7N1E8</accession>
<evidence type="ECO:0000313" key="1">
    <source>
        <dbReference type="EMBL" id="BAW19094.1"/>
    </source>
</evidence>
<dbReference type="Proteomes" id="UP000222831">
    <property type="component" value="Segment"/>
</dbReference>
<evidence type="ECO:0000313" key="2">
    <source>
        <dbReference type="Proteomes" id="UP000222831"/>
    </source>
</evidence>
<dbReference type="EMBL" id="AP017924">
    <property type="protein sequence ID" value="BAW19094.1"/>
    <property type="molecule type" value="Genomic_DNA"/>
</dbReference>